<gene>
    <name evidence="2" type="ORF">LRAMOSA02365</name>
</gene>
<dbReference type="OrthoDB" id="2289862at2759"/>
<dbReference type="AlphaFoldDB" id="A0A077WRG9"/>
<accession>A0A077WRG9</accession>
<organism evidence="2">
    <name type="scientific">Lichtheimia ramosa</name>
    <dbReference type="NCBI Taxonomy" id="688394"/>
    <lineage>
        <taxon>Eukaryota</taxon>
        <taxon>Fungi</taxon>
        <taxon>Fungi incertae sedis</taxon>
        <taxon>Mucoromycota</taxon>
        <taxon>Mucoromycotina</taxon>
        <taxon>Mucoromycetes</taxon>
        <taxon>Mucorales</taxon>
        <taxon>Lichtheimiaceae</taxon>
        <taxon>Lichtheimia</taxon>
    </lineage>
</organism>
<sequence>MDSTVYNSLKRLRIDDNDDDRQTKRKPMLVPRSWSQHPSGPFMNNIPVNDGTANYSHDQGVINNVSSADTVHHRDHQQVFKSFMVSTRSNTAYNDINRVLKGIHVDRYGNPERQEGWWEKEEEHSNIEEEMVLESDSDEGTDDIQAMEDVSFYMAANAILREAFLQRHRPENHS</sequence>
<name>A0A077WRG9_9FUNG</name>
<protein>
    <submittedName>
        <fullName evidence="2">Uncharacterized protein</fullName>
    </submittedName>
</protein>
<dbReference type="EMBL" id="LK023335">
    <property type="protein sequence ID" value="CDS09688.1"/>
    <property type="molecule type" value="Genomic_DNA"/>
</dbReference>
<reference evidence="2" key="1">
    <citation type="journal article" date="2014" name="Genome Announc.">
        <title>De novo whole-genome sequence and genome annotation of Lichtheimia ramosa.</title>
        <authorList>
            <person name="Linde J."/>
            <person name="Schwartze V."/>
            <person name="Binder U."/>
            <person name="Lass-Florl C."/>
            <person name="Voigt K."/>
            <person name="Horn F."/>
        </authorList>
    </citation>
    <scope>NUCLEOTIDE SEQUENCE</scope>
    <source>
        <strain evidence="2">JMRC FSU:6197</strain>
    </source>
</reference>
<proteinExistence type="predicted"/>
<feature type="region of interest" description="Disordered" evidence="1">
    <location>
        <begin position="1"/>
        <end position="52"/>
    </location>
</feature>
<evidence type="ECO:0000313" key="2">
    <source>
        <dbReference type="EMBL" id="CDS09688.1"/>
    </source>
</evidence>
<evidence type="ECO:0000256" key="1">
    <source>
        <dbReference type="SAM" id="MobiDB-lite"/>
    </source>
</evidence>